<dbReference type="GO" id="GO:0008777">
    <property type="term" value="F:acetylornithine deacetylase activity"/>
    <property type="evidence" value="ECO:0007669"/>
    <property type="project" value="TreeGrafter"/>
</dbReference>
<evidence type="ECO:0000313" key="11">
    <source>
        <dbReference type="Proteomes" id="UP000265489"/>
    </source>
</evidence>
<evidence type="ECO:0000256" key="4">
    <source>
        <dbReference type="ARBA" id="ARBA00022723"/>
    </source>
</evidence>
<dbReference type="InterPro" id="IPR010964">
    <property type="entry name" value="M20A_pepV-rel"/>
</dbReference>
<sequence>MDFNTEVLKYKDDFLKDLNTLVSYESVRDESTKTENAPFGKNCRDVLDAMLNMAKRDGFETKDVDGYAGVVEYGKGDETFGVLGHLDIVPLGEGWTKDPLKVTLENGYIFGRGVMDDKGPALAGYYALKMIRDLNIPLKKRVMLITGCDEESGMECMNYYVDHAEVPQMGFVPDANFPVIYGEKGGLHVGLVSRDATVIKKLHAGSRPNIVIGKADVTVDVMSYQQEDLFKFYCATQGVKGSIKRSEEGVTLHIDGAFAHAAMPYNGVNAAVLLLNFIGEAYNDQLSKDLYSLLKDWMGKPVGIEKDGLYMSFLTMNTGIVNMENNETDILIDIRYPNDTNADEIMAKFDAACASLTSNIKAENRGDSKPLFVDPDSRLVKDLMSVYQKYTGDTFSCPITIGGGTYARKFENFVSYGPELPNEVIETDAFVGGCHQRDEGIKLDNLLQAICIYADAIVTLCS</sequence>
<comment type="similarity">
    <text evidence="2">Belongs to the peptidase M20A family.</text>
</comment>
<proteinExistence type="inferred from homology"/>
<dbReference type="RefSeq" id="WP_118325822.1">
    <property type="nucleotide sequence ID" value="NZ_DAWEIE010000005.1"/>
</dbReference>
<protein>
    <submittedName>
        <fullName evidence="10">Dipeptidase PepV</fullName>
    </submittedName>
</protein>
<dbReference type="Pfam" id="PF07687">
    <property type="entry name" value="M20_dimer"/>
    <property type="match status" value="1"/>
</dbReference>
<dbReference type="GO" id="GO:0008270">
    <property type="term" value="F:zinc ion binding"/>
    <property type="evidence" value="ECO:0007669"/>
    <property type="project" value="InterPro"/>
</dbReference>
<keyword evidence="7" id="KW-0224">Dipeptidase</keyword>
<reference evidence="10 11" key="1">
    <citation type="submission" date="2018-08" db="EMBL/GenBank/DDBJ databases">
        <title>A genome reference for cultivated species of the human gut microbiota.</title>
        <authorList>
            <person name="Zou Y."/>
            <person name="Xue W."/>
            <person name="Luo G."/>
        </authorList>
    </citation>
    <scope>NUCLEOTIDE SEQUENCE [LARGE SCALE GENOMIC DNA]</scope>
    <source>
        <strain evidence="10 11">AF15-20</strain>
    </source>
</reference>
<keyword evidence="5" id="KW-0378">Hydrolase</keyword>
<dbReference type="Gene3D" id="3.40.630.10">
    <property type="entry name" value="Zn peptidases"/>
    <property type="match status" value="1"/>
</dbReference>
<dbReference type="NCBIfam" id="NF005591">
    <property type="entry name" value="PRK07318.1"/>
    <property type="match status" value="1"/>
</dbReference>
<evidence type="ECO:0000256" key="8">
    <source>
        <dbReference type="ARBA" id="ARBA00023049"/>
    </source>
</evidence>
<dbReference type="AlphaFoldDB" id="A0A395W7J3"/>
<dbReference type="GeneID" id="66580375"/>
<dbReference type="SUPFAM" id="SSF53187">
    <property type="entry name" value="Zn-dependent exopeptidases"/>
    <property type="match status" value="1"/>
</dbReference>
<evidence type="ECO:0000256" key="5">
    <source>
        <dbReference type="ARBA" id="ARBA00022801"/>
    </source>
</evidence>
<evidence type="ECO:0000256" key="6">
    <source>
        <dbReference type="ARBA" id="ARBA00022833"/>
    </source>
</evidence>
<dbReference type="Pfam" id="PF01546">
    <property type="entry name" value="Peptidase_M20"/>
    <property type="match status" value="1"/>
</dbReference>
<comment type="caution">
    <text evidence="10">The sequence shown here is derived from an EMBL/GenBank/DDBJ whole genome shotgun (WGS) entry which is preliminary data.</text>
</comment>
<dbReference type="EMBL" id="QRYQ01000028">
    <property type="protein sequence ID" value="RGU89500.1"/>
    <property type="molecule type" value="Genomic_DNA"/>
</dbReference>
<keyword evidence="3" id="KW-0645">Protease</keyword>
<gene>
    <name evidence="10" type="ORF">DWW32_11190</name>
</gene>
<dbReference type="GO" id="GO:0016805">
    <property type="term" value="F:dipeptidase activity"/>
    <property type="evidence" value="ECO:0007669"/>
    <property type="project" value="UniProtKB-KW"/>
</dbReference>
<dbReference type="InterPro" id="IPR036264">
    <property type="entry name" value="Bact_exopeptidase_dim_dom"/>
</dbReference>
<dbReference type="PANTHER" id="PTHR43808">
    <property type="entry name" value="ACETYLORNITHINE DEACETYLASE"/>
    <property type="match status" value="1"/>
</dbReference>
<evidence type="ECO:0000256" key="7">
    <source>
        <dbReference type="ARBA" id="ARBA00022997"/>
    </source>
</evidence>
<dbReference type="PANTHER" id="PTHR43808:SF31">
    <property type="entry name" value="N-ACETYL-L-CITRULLINE DEACETYLASE"/>
    <property type="match status" value="1"/>
</dbReference>
<feature type="domain" description="Peptidase M20 dimerisation" evidence="9">
    <location>
        <begin position="249"/>
        <end position="356"/>
    </location>
</feature>
<dbReference type="Gene3D" id="3.30.70.360">
    <property type="match status" value="2"/>
</dbReference>
<evidence type="ECO:0000256" key="3">
    <source>
        <dbReference type="ARBA" id="ARBA00022670"/>
    </source>
</evidence>
<dbReference type="InterPro" id="IPR011650">
    <property type="entry name" value="Peptidase_M20_dimer"/>
</dbReference>
<dbReference type="GO" id="GO:0006508">
    <property type="term" value="P:proteolysis"/>
    <property type="evidence" value="ECO:0007669"/>
    <property type="project" value="UniProtKB-KW"/>
</dbReference>
<evidence type="ECO:0000313" key="10">
    <source>
        <dbReference type="EMBL" id="RGU89500.1"/>
    </source>
</evidence>
<accession>A0A395W7J3</accession>
<keyword evidence="6" id="KW-0862">Zinc</keyword>
<dbReference type="GO" id="GO:0006526">
    <property type="term" value="P:L-arginine biosynthetic process"/>
    <property type="evidence" value="ECO:0007669"/>
    <property type="project" value="TreeGrafter"/>
</dbReference>
<evidence type="ECO:0000256" key="1">
    <source>
        <dbReference type="ARBA" id="ARBA00001947"/>
    </source>
</evidence>
<dbReference type="InterPro" id="IPR050072">
    <property type="entry name" value="Peptidase_M20A"/>
</dbReference>
<organism evidence="10 11">
    <name type="scientific">Holdemanella biformis</name>
    <dbReference type="NCBI Taxonomy" id="1735"/>
    <lineage>
        <taxon>Bacteria</taxon>
        <taxon>Bacillati</taxon>
        <taxon>Bacillota</taxon>
        <taxon>Erysipelotrichia</taxon>
        <taxon>Erysipelotrichales</taxon>
        <taxon>Erysipelotrichaceae</taxon>
        <taxon>Holdemanella</taxon>
    </lineage>
</organism>
<name>A0A395W7J3_9FIRM</name>
<dbReference type="GO" id="GO:0008237">
    <property type="term" value="F:metallopeptidase activity"/>
    <property type="evidence" value="ECO:0007669"/>
    <property type="project" value="UniProtKB-KW"/>
</dbReference>
<dbReference type="SUPFAM" id="SSF55031">
    <property type="entry name" value="Bacterial exopeptidase dimerisation domain"/>
    <property type="match status" value="1"/>
</dbReference>
<comment type="cofactor">
    <cofactor evidence="1">
        <name>Zn(2+)</name>
        <dbReference type="ChEBI" id="CHEBI:29105"/>
    </cofactor>
</comment>
<evidence type="ECO:0000256" key="2">
    <source>
        <dbReference type="ARBA" id="ARBA00006247"/>
    </source>
</evidence>
<dbReference type="InterPro" id="IPR002933">
    <property type="entry name" value="Peptidase_M20"/>
</dbReference>
<evidence type="ECO:0000259" key="9">
    <source>
        <dbReference type="Pfam" id="PF07687"/>
    </source>
</evidence>
<dbReference type="NCBIfam" id="TIGR01887">
    <property type="entry name" value="dipeptidaselike"/>
    <property type="match status" value="1"/>
</dbReference>
<dbReference type="Proteomes" id="UP000265489">
    <property type="component" value="Unassembled WGS sequence"/>
</dbReference>
<keyword evidence="8" id="KW-0482">Metalloprotease</keyword>
<keyword evidence="4" id="KW-0479">Metal-binding</keyword>